<feature type="domain" description="PAC" evidence="8">
    <location>
        <begin position="238"/>
        <end position="290"/>
    </location>
</feature>
<dbReference type="GO" id="GO:0005886">
    <property type="term" value="C:plasma membrane"/>
    <property type="evidence" value="ECO:0007669"/>
    <property type="project" value="UniProtKB-SubCell"/>
</dbReference>
<dbReference type="RefSeq" id="WP_150062014.1">
    <property type="nucleotide sequence ID" value="NZ_JACHII010000002.1"/>
</dbReference>
<keyword evidence="11" id="KW-1185">Reference proteome</keyword>
<dbReference type="Proteomes" id="UP000324065">
    <property type="component" value="Unassembled WGS sequence"/>
</dbReference>
<dbReference type="SMART" id="SM00086">
    <property type="entry name" value="PAC"/>
    <property type="match status" value="2"/>
</dbReference>
<dbReference type="InterPro" id="IPR000014">
    <property type="entry name" value="PAS"/>
</dbReference>
<feature type="domain" description="T-SNARE coiled-coil homology" evidence="9">
    <location>
        <begin position="437"/>
        <end position="499"/>
    </location>
</feature>
<dbReference type="AlphaFoldDB" id="A0A5M6ICY3"/>
<evidence type="ECO:0000256" key="3">
    <source>
        <dbReference type="ARBA" id="ARBA00023224"/>
    </source>
</evidence>
<dbReference type="GO" id="GO:0006935">
    <property type="term" value="P:chemotaxis"/>
    <property type="evidence" value="ECO:0007669"/>
    <property type="project" value="InterPro"/>
</dbReference>
<keyword evidence="2" id="KW-0472">Membrane</keyword>
<dbReference type="SUPFAM" id="SSF55785">
    <property type="entry name" value="PYP-like sensor domain (PAS domain)"/>
    <property type="match status" value="2"/>
</dbReference>
<dbReference type="PROSITE" id="PS50111">
    <property type="entry name" value="CHEMOTAXIS_TRANSDUC_2"/>
    <property type="match status" value="1"/>
</dbReference>
<organism evidence="10 11">
    <name type="scientific">Roseospira marina</name>
    <dbReference type="NCBI Taxonomy" id="140057"/>
    <lineage>
        <taxon>Bacteria</taxon>
        <taxon>Pseudomonadati</taxon>
        <taxon>Pseudomonadota</taxon>
        <taxon>Alphaproteobacteria</taxon>
        <taxon>Rhodospirillales</taxon>
        <taxon>Rhodospirillaceae</taxon>
        <taxon>Roseospira</taxon>
    </lineage>
</organism>
<dbReference type="InterPro" id="IPR035965">
    <property type="entry name" value="PAS-like_dom_sf"/>
</dbReference>
<comment type="subcellular location">
    <subcellularLocation>
        <location evidence="1">Cell inner membrane</location>
        <topology evidence="1">Multi-pass membrane protein</topology>
    </subcellularLocation>
</comment>
<dbReference type="EMBL" id="VWPJ01000006">
    <property type="protein sequence ID" value="KAA5606083.1"/>
    <property type="molecule type" value="Genomic_DNA"/>
</dbReference>
<dbReference type="Gene3D" id="3.30.450.20">
    <property type="entry name" value="PAS domain"/>
    <property type="match status" value="2"/>
</dbReference>
<dbReference type="InterPro" id="IPR004090">
    <property type="entry name" value="Chemotax_Me-accpt_rcpt"/>
</dbReference>
<keyword evidence="2" id="KW-1003">Cell membrane</keyword>
<feature type="domain" description="PAS" evidence="7">
    <location>
        <begin position="184"/>
        <end position="232"/>
    </location>
</feature>
<dbReference type="Gene3D" id="1.10.287.950">
    <property type="entry name" value="Methyl-accepting chemotaxis protein"/>
    <property type="match status" value="1"/>
</dbReference>
<evidence type="ECO:0000259" key="8">
    <source>
        <dbReference type="PROSITE" id="PS50113"/>
    </source>
</evidence>
<dbReference type="PRINTS" id="PR00260">
    <property type="entry name" value="CHEMTRNSDUCR"/>
</dbReference>
<feature type="domain" description="Methyl-accepting transducer" evidence="6">
    <location>
        <begin position="308"/>
        <end position="505"/>
    </location>
</feature>
<dbReference type="PANTHER" id="PTHR32089">
    <property type="entry name" value="METHYL-ACCEPTING CHEMOTAXIS PROTEIN MCPB"/>
    <property type="match status" value="1"/>
</dbReference>
<dbReference type="InterPro" id="IPR013655">
    <property type="entry name" value="PAS_fold_3"/>
</dbReference>
<protein>
    <submittedName>
        <fullName evidence="10">PAS domain-containing protein</fullName>
    </submittedName>
</protein>
<name>A0A5M6ICY3_9PROT</name>
<dbReference type="SUPFAM" id="SSF58104">
    <property type="entry name" value="Methyl-accepting chemotaxis protein (MCP) signaling domain"/>
    <property type="match status" value="1"/>
</dbReference>
<dbReference type="PROSITE" id="PS50112">
    <property type="entry name" value="PAS"/>
    <property type="match status" value="2"/>
</dbReference>
<evidence type="ECO:0000256" key="1">
    <source>
        <dbReference type="ARBA" id="ARBA00004429"/>
    </source>
</evidence>
<dbReference type="SMART" id="SM00283">
    <property type="entry name" value="MA"/>
    <property type="match status" value="1"/>
</dbReference>
<evidence type="ECO:0000259" key="6">
    <source>
        <dbReference type="PROSITE" id="PS50111"/>
    </source>
</evidence>
<evidence type="ECO:0000256" key="5">
    <source>
        <dbReference type="PROSITE-ProRule" id="PRU00284"/>
    </source>
</evidence>
<evidence type="ECO:0000256" key="2">
    <source>
        <dbReference type="ARBA" id="ARBA00022519"/>
    </source>
</evidence>
<dbReference type="GO" id="GO:0007165">
    <property type="term" value="P:signal transduction"/>
    <property type="evidence" value="ECO:0007669"/>
    <property type="project" value="UniProtKB-KW"/>
</dbReference>
<dbReference type="PROSITE" id="PS50192">
    <property type="entry name" value="T_SNARE"/>
    <property type="match status" value="1"/>
</dbReference>
<evidence type="ECO:0000259" key="7">
    <source>
        <dbReference type="PROSITE" id="PS50112"/>
    </source>
</evidence>
<dbReference type="InterPro" id="IPR001610">
    <property type="entry name" value="PAC"/>
</dbReference>
<evidence type="ECO:0000256" key="4">
    <source>
        <dbReference type="ARBA" id="ARBA00029447"/>
    </source>
</evidence>
<keyword evidence="2" id="KW-0997">Cell inner membrane</keyword>
<comment type="similarity">
    <text evidence="4">Belongs to the methyl-accepting chemotaxis (MCP) protein family.</text>
</comment>
<evidence type="ECO:0000259" key="9">
    <source>
        <dbReference type="PROSITE" id="PS50192"/>
    </source>
</evidence>
<reference evidence="10 11" key="1">
    <citation type="submission" date="2019-09" db="EMBL/GenBank/DDBJ databases">
        <title>Genome sequence of Roseospira marina, one of the more divergent members of the non-sulfur purple photosynthetic bacterial family, the Rhodospirillaceae.</title>
        <authorList>
            <person name="Meyer T."/>
            <person name="Kyndt J."/>
        </authorList>
    </citation>
    <scope>NUCLEOTIDE SEQUENCE [LARGE SCALE GENOMIC DNA]</scope>
    <source>
        <strain evidence="10 11">DSM 15113</strain>
    </source>
</reference>
<dbReference type="CDD" id="cd00130">
    <property type="entry name" value="PAS"/>
    <property type="match status" value="2"/>
</dbReference>
<proteinExistence type="inferred from homology"/>
<dbReference type="GO" id="GO:0004888">
    <property type="term" value="F:transmembrane signaling receptor activity"/>
    <property type="evidence" value="ECO:0007669"/>
    <property type="project" value="InterPro"/>
</dbReference>
<dbReference type="Pfam" id="PF00015">
    <property type="entry name" value="MCPsignal"/>
    <property type="match status" value="1"/>
</dbReference>
<sequence>MFRLFASSDTAESTAKAEVLDLLNRFAGVGLWNAKLYQGDPMHPNSAWSWSPEFRRLLGFDPNDTTGFPEVVGSWADRLHPEDAEATAAAFGACLNDRTGKTGYDVQYRLKTKTGSYRWFRAVGGVLRDSTGTAVRACGSLIDIHETQMEAEVAELLQRNAGVGLWDARLFNGDPMHANSVWTWSPEFRRLLGFDPDDLAGFPNRVGSWADRLHPDDAEPTFAAFGACLNDRSGRTGYDVTYRLRTKSGDYRWYQAVGGVLRDRSGTARRACGSLIDIHDMKVLEENRRALEHQRRADIQALADKLDQTVTEVVDRARDNAQTVASAAEELSASIGQINARMTDAARASEAAFTEAERTNTTVTALVSAADQIGEVVKLINDIASQTNLLALNATIEAARAGDAGKGFAVVASEVKSLATQTSTATDRIAQQIGQVQEEARRAVEAINGIAGTIGEVREISADVTGSVDEQDSATKEIASRVLQVVSDIDGVADAVGDMTRNLRT</sequence>
<dbReference type="OrthoDB" id="266313at2"/>
<feature type="domain" description="PAC" evidence="8">
    <location>
        <begin position="104"/>
        <end position="156"/>
    </location>
</feature>
<gene>
    <name evidence="10" type="ORF">F1188_08735</name>
</gene>
<keyword evidence="3 5" id="KW-0807">Transducer</keyword>
<feature type="domain" description="PAS" evidence="7">
    <location>
        <begin position="50"/>
        <end position="98"/>
    </location>
</feature>
<evidence type="ECO:0000313" key="10">
    <source>
        <dbReference type="EMBL" id="KAA5606083.1"/>
    </source>
</evidence>
<dbReference type="PANTHER" id="PTHR32089:SF112">
    <property type="entry name" value="LYSOZYME-LIKE PROTEIN-RELATED"/>
    <property type="match status" value="1"/>
</dbReference>
<dbReference type="InterPro" id="IPR000700">
    <property type="entry name" value="PAS-assoc_C"/>
</dbReference>
<dbReference type="NCBIfam" id="TIGR00229">
    <property type="entry name" value="sensory_box"/>
    <property type="match status" value="2"/>
</dbReference>
<dbReference type="InterPro" id="IPR000727">
    <property type="entry name" value="T_SNARE_dom"/>
</dbReference>
<dbReference type="PROSITE" id="PS50113">
    <property type="entry name" value="PAC"/>
    <property type="match status" value="2"/>
</dbReference>
<evidence type="ECO:0000313" key="11">
    <source>
        <dbReference type="Proteomes" id="UP000324065"/>
    </source>
</evidence>
<dbReference type="InterPro" id="IPR004089">
    <property type="entry name" value="MCPsignal_dom"/>
</dbReference>
<dbReference type="Pfam" id="PF08447">
    <property type="entry name" value="PAS_3"/>
    <property type="match status" value="2"/>
</dbReference>
<accession>A0A5M6ICY3</accession>
<comment type="caution">
    <text evidence="10">The sequence shown here is derived from an EMBL/GenBank/DDBJ whole genome shotgun (WGS) entry which is preliminary data.</text>
</comment>